<evidence type="ECO:0000313" key="9">
    <source>
        <dbReference type="EMBL" id="KAJ1914456.1"/>
    </source>
</evidence>
<evidence type="ECO:0000256" key="1">
    <source>
        <dbReference type="ARBA" id="ARBA00004123"/>
    </source>
</evidence>
<dbReference type="GO" id="GO:0106004">
    <property type="term" value="P:tRNA (guanine-N7)-methylation"/>
    <property type="evidence" value="ECO:0007669"/>
    <property type="project" value="UniProtKB-UniRule"/>
</dbReference>
<dbReference type="GO" id="GO:0043527">
    <property type="term" value="C:tRNA methyltransferase complex"/>
    <property type="evidence" value="ECO:0007669"/>
    <property type="project" value="TreeGrafter"/>
</dbReference>
<proteinExistence type="inferred from homology"/>
<dbReference type="SMART" id="SM00320">
    <property type="entry name" value="WD40"/>
    <property type="match status" value="3"/>
</dbReference>
<evidence type="ECO:0000256" key="7">
    <source>
        <dbReference type="PROSITE-ProRule" id="PRU00221"/>
    </source>
</evidence>
<dbReference type="Pfam" id="PF00400">
    <property type="entry name" value="WD40"/>
    <property type="match status" value="1"/>
</dbReference>
<keyword evidence="5 6" id="KW-0539">Nucleus</keyword>
<keyword evidence="3 6" id="KW-0819">tRNA processing</keyword>
<dbReference type="GO" id="GO:0005829">
    <property type="term" value="C:cytosol"/>
    <property type="evidence" value="ECO:0007669"/>
    <property type="project" value="TreeGrafter"/>
</dbReference>
<feature type="compositionally biased region" description="Low complexity" evidence="8">
    <location>
        <begin position="205"/>
        <end position="217"/>
    </location>
</feature>
<dbReference type="InterPro" id="IPR036322">
    <property type="entry name" value="WD40_repeat_dom_sf"/>
</dbReference>
<evidence type="ECO:0000256" key="4">
    <source>
        <dbReference type="ARBA" id="ARBA00022737"/>
    </source>
</evidence>
<organism evidence="9 10">
    <name type="scientific">Mycoemilia scoparia</name>
    <dbReference type="NCBI Taxonomy" id="417184"/>
    <lineage>
        <taxon>Eukaryota</taxon>
        <taxon>Fungi</taxon>
        <taxon>Fungi incertae sedis</taxon>
        <taxon>Zoopagomycota</taxon>
        <taxon>Kickxellomycotina</taxon>
        <taxon>Kickxellomycetes</taxon>
        <taxon>Kickxellales</taxon>
        <taxon>Kickxellaceae</taxon>
        <taxon>Mycoemilia</taxon>
    </lineage>
</organism>
<protein>
    <recommendedName>
        <fullName evidence="11">tRNA (guanine-N(7)-)-methyltransferase non-catalytic subunit TRM82</fullName>
    </recommendedName>
</protein>
<dbReference type="PANTHER" id="PTHR16288:SF0">
    <property type="entry name" value="TRNA (GUANINE-N(7)-)-METHYLTRANSFERASE NON-CATALYTIC SUBUNIT WDR4"/>
    <property type="match status" value="1"/>
</dbReference>
<feature type="repeat" description="WD" evidence="7">
    <location>
        <begin position="294"/>
        <end position="336"/>
    </location>
</feature>
<dbReference type="HAMAP" id="MF_03056">
    <property type="entry name" value="TRM82"/>
    <property type="match status" value="1"/>
</dbReference>
<dbReference type="OrthoDB" id="339900at2759"/>
<dbReference type="EMBL" id="JANBPU010000197">
    <property type="protein sequence ID" value="KAJ1914456.1"/>
    <property type="molecule type" value="Genomic_DNA"/>
</dbReference>
<evidence type="ECO:0000256" key="6">
    <source>
        <dbReference type="HAMAP-Rule" id="MF_03056"/>
    </source>
</evidence>
<dbReference type="InterPro" id="IPR028884">
    <property type="entry name" value="Trm82"/>
</dbReference>
<comment type="similarity">
    <text evidence="6">Belongs to the WD repeat TRM82 family.</text>
</comment>
<feature type="compositionally biased region" description="Acidic residues" evidence="8">
    <location>
        <begin position="507"/>
        <end position="516"/>
    </location>
</feature>
<keyword evidence="10" id="KW-1185">Reference proteome</keyword>
<name>A0A9W8A019_9FUNG</name>
<accession>A0A9W8A019</accession>
<gene>
    <name evidence="9" type="ORF">H4219_004783</name>
</gene>
<evidence type="ECO:0000256" key="8">
    <source>
        <dbReference type="SAM" id="MobiDB-lite"/>
    </source>
</evidence>
<feature type="region of interest" description="Disordered" evidence="8">
    <location>
        <begin position="492"/>
        <end position="516"/>
    </location>
</feature>
<evidence type="ECO:0000256" key="5">
    <source>
        <dbReference type="ARBA" id="ARBA00023242"/>
    </source>
</evidence>
<evidence type="ECO:0008006" key="11">
    <source>
        <dbReference type="Google" id="ProtNLM"/>
    </source>
</evidence>
<dbReference type="Proteomes" id="UP001150538">
    <property type="component" value="Unassembled WGS sequence"/>
</dbReference>
<dbReference type="InterPro" id="IPR015943">
    <property type="entry name" value="WD40/YVTN_repeat-like_dom_sf"/>
</dbReference>
<dbReference type="PANTHER" id="PTHR16288">
    <property type="entry name" value="WD40 REPEAT PROTEIN 4"/>
    <property type="match status" value="1"/>
</dbReference>
<comment type="subcellular location">
    <subcellularLocation>
        <location evidence="1 6">Nucleus</location>
    </subcellularLocation>
</comment>
<dbReference type="GO" id="GO:0005634">
    <property type="term" value="C:nucleus"/>
    <property type="evidence" value="ECO:0007669"/>
    <property type="project" value="UniProtKB-SubCell"/>
</dbReference>
<comment type="function">
    <text evidence="6">Required for the formation of N(7)-methylguanine at position 46 (m7G46) in tRNA. In the complex, it is required to stabilize and induce conformational changes of the catalytic subunit.</text>
</comment>
<sequence length="516" mass="56899">MAAAIPFTQLAASVSNPNLNESNDGSGLVVLVSGHHFHIIKVEQPSSSSSSLGAASLLATTFDPKDFESKIADTTTISLSSAVVTYLNDDKNKINEKDGEIISTRFSRDSKLLAICTKNKGLYIYSSSFSSSSNSSITDGDERSEEVTPKNHWKLAAKTWTPKRINSVIFDSVSENVIVGDKFGDAYKFRLEIDSPIHTTTIHEQSQQQQQQQQQQQLKENDKSDPATTPDDGSFGISKPEILLGHVSILTDLEFSWNTTTNGEKIGCYIVSADRDEKIRISRYPNAYNIEGYCLGHTAFVTTVCAPSFAATRLLSGAGDATVKVWQMPSPTKQVQSLDFKNIVDAWYGLQNVPNQDEIAILKITGTSGGNDDKLVAVLVEYVPVVFIFGWDEAQNILTSTPISTIRLNNDDNSAEEKKDETTIIPRDVEWDLVGNLWVSFDDKIRVYGKSTNEATEANIEWVENNQIEQFVSESSPKYSSVFEWGRKILGRKPTAAGNDDKKDGNGNDEMDQDSD</sequence>
<dbReference type="Gene3D" id="2.130.10.10">
    <property type="entry name" value="YVTN repeat-like/Quinoprotein amine dehydrogenase"/>
    <property type="match status" value="1"/>
</dbReference>
<reference evidence="9" key="1">
    <citation type="submission" date="2022-07" db="EMBL/GenBank/DDBJ databases">
        <title>Phylogenomic reconstructions and comparative analyses of Kickxellomycotina fungi.</title>
        <authorList>
            <person name="Reynolds N.K."/>
            <person name="Stajich J.E."/>
            <person name="Barry K."/>
            <person name="Grigoriev I.V."/>
            <person name="Crous P."/>
            <person name="Smith M.E."/>
        </authorList>
    </citation>
    <scope>NUCLEOTIDE SEQUENCE</scope>
    <source>
        <strain evidence="9">NBRC 100468</strain>
    </source>
</reference>
<keyword evidence="2 6" id="KW-0853">WD repeat</keyword>
<feature type="region of interest" description="Disordered" evidence="8">
    <location>
        <begin position="129"/>
        <end position="149"/>
    </location>
</feature>
<dbReference type="PROSITE" id="PS50082">
    <property type="entry name" value="WD_REPEATS_2"/>
    <property type="match status" value="1"/>
</dbReference>
<comment type="pathway">
    <text evidence="6">tRNA modification; N(7)-methylguanine-tRNA biosynthesis.</text>
</comment>
<feature type="region of interest" description="Disordered" evidence="8">
    <location>
        <begin position="201"/>
        <end position="235"/>
    </location>
</feature>
<evidence type="ECO:0000256" key="3">
    <source>
        <dbReference type="ARBA" id="ARBA00022694"/>
    </source>
</evidence>
<dbReference type="SUPFAM" id="SSF50978">
    <property type="entry name" value="WD40 repeat-like"/>
    <property type="match status" value="1"/>
</dbReference>
<keyword evidence="4 6" id="KW-0677">Repeat</keyword>
<evidence type="ECO:0000313" key="10">
    <source>
        <dbReference type="Proteomes" id="UP001150538"/>
    </source>
</evidence>
<dbReference type="AlphaFoldDB" id="A0A9W8A019"/>
<evidence type="ECO:0000256" key="2">
    <source>
        <dbReference type="ARBA" id="ARBA00022574"/>
    </source>
</evidence>
<dbReference type="InterPro" id="IPR001680">
    <property type="entry name" value="WD40_rpt"/>
</dbReference>
<comment type="caution">
    <text evidence="9">The sequence shown here is derived from an EMBL/GenBank/DDBJ whole genome shotgun (WGS) entry which is preliminary data.</text>
</comment>